<dbReference type="AlphaFoldDB" id="A0A1G9TQU8"/>
<feature type="transmembrane region" description="Helical" evidence="2">
    <location>
        <begin position="471"/>
        <end position="491"/>
    </location>
</feature>
<evidence type="ECO:0000313" key="4">
    <source>
        <dbReference type="Proteomes" id="UP000182347"/>
    </source>
</evidence>
<feature type="transmembrane region" description="Helical" evidence="2">
    <location>
        <begin position="380"/>
        <end position="399"/>
    </location>
</feature>
<feature type="transmembrane region" description="Helical" evidence="2">
    <location>
        <begin position="405"/>
        <end position="425"/>
    </location>
</feature>
<feature type="transmembrane region" description="Helical" evidence="2">
    <location>
        <begin position="252"/>
        <end position="270"/>
    </location>
</feature>
<dbReference type="STRING" id="482461.SAMN05216244_2667"/>
<gene>
    <name evidence="3" type="ORF">SAMN05216244_2667</name>
</gene>
<feature type="transmembrane region" description="Helical" evidence="2">
    <location>
        <begin position="282"/>
        <end position="301"/>
    </location>
</feature>
<keyword evidence="2" id="KW-0812">Transmembrane</keyword>
<reference evidence="4" key="1">
    <citation type="submission" date="2016-10" db="EMBL/GenBank/DDBJ databases">
        <authorList>
            <person name="Varghese N."/>
            <person name="Submissions S."/>
        </authorList>
    </citation>
    <scope>NUCLEOTIDE SEQUENCE [LARGE SCALE GENOMIC DNA]</scope>
    <source>
        <strain evidence="4">CGMCC 1.6199</strain>
    </source>
</reference>
<sequence length="550" mass="62313">MTDRAYQLEEKVRHIEAELVEVKKELRNLQHNEPEAGSVEEQRPAIAEPVSSATEKEPKDMEQIISDWLPRVFILVFVLGIIWAFIAAMDRGILSPPIRVMAGFVVSGLLYGIGHMQFRKNPSALSIVLLGGSIIVYIASIFAGNVLYLLIPYLITLILLAAGMVAGVWMSRKYGSQSLLAIIGLGAYLYPFLFAGDRGTETIFYLYETLIFAGLVLESVYKRYKVTWNIANYAFIFAVVFFAFVGAGTTTFVTFSALAMQQLLIIYLAFQVHHTASKEMYIPAISTGAFFLYLIGLDVFGQHDYQLYSFYFATAAAYGGLSLVKGQSLTVLKNTFFVFSMFYLFLIITESLEETIYVQMLVYVIQAAIVYYLSQKRNSLFGTIASFFLLIPVINQLTLYPGRNLSTIEVLCWLLLIGFFLAIYCFKEKASVLKQSWVAIAAPYVIAGLLLYYFGEISDMLTYNRALDFDIALSMSWMIFVALMYGAYSFFKEKHWQYLGLAFLMITLAKIILYDLTTIDIVWRAVLFITLGVIGLFISRIYYNQQKKQE</sequence>
<evidence type="ECO:0000256" key="2">
    <source>
        <dbReference type="SAM" id="Phobius"/>
    </source>
</evidence>
<proteinExistence type="predicted"/>
<feature type="transmembrane region" description="Helical" evidence="2">
    <location>
        <begin position="178"/>
        <end position="196"/>
    </location>
</feature>
<evidence type="ECO:0000256" key="1">
    <source>
        <dbReference type="SAM" id="MobiDB-lite"/>
    </source>
</evidence>
<feature type="transmembrane region" description="Helical" evidence="2">
    <location>
        <begin position="125"/>
        <end position="144"/>
    </location>
</feature>
<dbReference type="PANTHER" id="PTHR38434">
    <property type="entry name" value="BLL2549 PROTEIN"/>
    <property type="match status" value="1"/>
</dbReference>
<feature type="transmembrane region" description="Helical" evidence="2">
    <location>
        <begin position="202"/>
        <end position="221"/>
    </location>
</feature>
<dbReference type="RefSeq" id="WP_074599765.1">
    <property type="nucleotide sequence ID" value="NZ_FNHF01000003.1"/>
</dbReference>
<feature type="transmembrane region" description="Helical" evidence="2">
    <location>
        <begin position="150"/>
        <end position="171"/>
    </location>
</feature>
<feature type="transmembrane region" description="Helical" evidence="2">
    <location>
        <begin position="331"/>
        <end position="349"/>
    </location>
</feature>
<feature type="transmembrane region" description="Helical" evidence="2">
    <location>
        <begin position="498"/>
        <end position="516"/>
    </location>
</feature>
<feature type="region of interest" description="Disordered" evidence="1">
    <location>
        <begin position="31"/>
        <end position="57"/>
    </location>
</feature>
<protein>
    <submittedName>
        <fullName evidence="3">Predicted membrane protein</fullName>
    </submittedName>
</protein>
<name>A0A1G9TQU8_9BACI</name>
<dbReference type="OrthoDB" id="1805246at2"/>
<feature type="transmembrane region" description="Helical" evidence="2">
    <location>
        <begin position="437"/>
        <end position="455"/>
    </location>
</feature>
<dbReference type="EMBL" id="FNHF01000003">
    <property type="protein sequence ID" value="SDM49465.1"/>
    <property type="molecule type" value="Genomic_DNA"/>
</dbReference>
<feature type="transmembrane region" description="Helical" evidence="2">
    <location>
        <begin position="522"/>
        <end position="543"/>
    </location>
</feature>
<dbReference type="PANTHER" id="PTHR38434:SF1">
    <property type="entry name" value="BLL2549 PROTEIN"/>
    <property type="match status" value="1"/>
</dbReference>
<feature type="transmembrane region" description="Helical" evidence="2">
    <location>
        <begin position="355"/>
        <end position="373"/>
    </location>
</feature>
<keyword evidence="2" id="KW-0472">Membrane</keyword>
<feature type="transmembrane region" description="Helical" evidence="2">
    <location>
        <begin position="307"/>
        <end position="324"/>
    </location>
</feature>
<evidence type="ECO:0000313" key="3">
    <source>
        <dbReference type="EMBL" id="SDM49465.1"/>
    </source>
</evidence>
<dbReference type="Proteomes" id="UP000182347">
    <property type="component" value="Unassembled WGS sequence"/>
</dbReference>
<keyword evidence="4" id="KW-1185">Reference proteome</keyword>
<accession>A0A1G9TQU8</accession>
<dbReference type="Pfam" id="PF10101">
    <property type="entry name" value="DUF2339"/>
    <property type="match status" value="1"/>
</dbReference>
<feature type="transmembrane region" description="Helical" evidence="2">
    <location>
        <begin position="94"/>
        <end position="113"/>
    </location>
</feature>
<keyword evidence="2" id="KW-1133">Transmembrane helix</keyword>
<organism evidence="3 4">
    <name type="scientific">Sediminibacillus halophilus</name>
    <dbReference type="NCBI Taxonomy" id="482461"/>
    <lineage>
        <taxon>Bacteria</taxon>
        <taxon>Bacillati</taxon>
        <taxon>Bacillota</taxon>
        <taxon>Bacilli</taxon>
        <taxon>Bacillales</taxon>
        <taxon>Bacillaceae</taxon>
        <taxon>Sediminibacillus</taxon>
    </lineage>
</organism>
<feature type="transmembrane region" description="Helical" evidence="2">
    <location>
        <begin position="228"/>
        <end position="246"/>
    </location>
</feature>
<dbReference type="InterPro" id="IPR019286">
    <property type="entry name" value="DUF2339_TM"/>
</dbReference>
<feature type="transmembrane region" description="Helical" evidence="2">
    <location>
        <begin position="68"/>
        <end position="88"/>
    </location>
</feature>